<evidence type="ECO:0000313" key="1">
    <source>
        <dbReference type="EMBL" id="KAL3875138.1"/>
    </source>
</evidence>
<comment type="caution">
    <text evidence="1">The sequence shown here is derived from an EMBL/GenBank/DDBJ whole genome shotgun (WGS) entry which is preliminary data.</text>
</comment>
<sequence length="126" mass="14170">MHAVNVEPYETVTINGIARNVDAGISEVVRENLENSKQVTICPRVVTVDHQGSYSKIQVRLCNMSAKCVTLKHKSDICLISEVKVLDTIASDFTLDMPKDHWQSPHEDLKVKMGIENMTHAQLNRL</sequence>
<proteinExistence type="predicted"/>
<accession>A0ABD3WQU0</accession>
<dbReference type="AlphaFoldDB" id="A0ABD3WQU0"/>
<gene>
    <name evidence="1" type="ORF">ACJMK2_038066</name>
</gene>
<organism evidence="1 2">
    <name type="scientific">Sinanodonta woodiana</name>
    <name type="common">Chinese pond mussel</name>
    <name type="synonym">Anodonta woodiana</name>
    <dbReference type="NCBI Taxonomy" id="1069815"/>
    <lineage>
        <taxon>Eukaryota</taxon>
        <taxon>Metazoa</taxon>
        <taxon>Spiralia</taxon>
        <taxon>Lophotrochozoa</taxon>
        <taxon>Mollusca</taxon>
        <taxon>Bivalvia</taxon>
        <taxon>Autobranchia</taxon>
        <taxon>Heteroconchia</taxon>
        <taxon>Palaeoheterodonta</taxon>
        <taxon>Unionida</taxon>
        <taxon>Unionoidea</taxon>
        <taxon>Unionidae</taxon>
        <taxon>Unioninae</taxon>
        <taxon>Sinanodonta</taxon>
    </lineage>
</organism>
<name>A0ABD3WQU0_SINWO</name>
<evidence type="ECO:0000313" key="2">
    <source>
        <dbReference type="Proteomes" id="UP001634394"/>
    </source>
</evidence>
<protein>
    <submittedName>
        <fullName evidence="1">Uncharacterized protein</fullName>
    </submittedName>
</protein>
<keyword evidence="2" id="KW-1185">Reference proteome</keyword>
<dbReference type="EMBL" id="JBJQND010000006">
    <property type="protein sequence ID" value="KAL3875138.1"/>
    <property type="molecule type" value="Genomic_DNA"/>
</dbReference>
<dbReference type="Proteomes" id="UP001634394">
    <property type="component" value="Unassembled WGS sequence"/>
</dbReference>
<reference evidence="1 2" key="1">
    <citation type="submission" date="2024-11" db="EMBL/GenBank/DDBJ databases">
        <title>Chromosome-level genome assembly of the freshwater bivalve Anodonta woodiana.</title>
        <authorList>
            <person name="Chen X."/>
        </authorList>
    </citation>
    <scope>NUCLEOTIDE SEQUENCE [LARGE SCALE GENOMIC DNA]</scope>
    <source>
        <strain evidence="1">MN2024</strain>
        <tissue evidence="1">Gills</tissue>
    </source>
</reference>